<evidence type="ECO:0000313" key="3">
    <source>
        <dbReference type="Proteomes" id="UP000285882"/>
    </source>
</evidence>
<feature type="transmembrane region" description="Helical" evidence="1">
    <location>
        <begin position="6"/>
        <end position="33"/>
    </location>
</feature>
<reference evidence="2 3" key="1">
    <citation type="submission" date="2018-01" db="EMBL/GenBank/DDBJ databases">
        <title>Complete genome sequencing of Sporolactobacillus terrae DLG3.</title>
        <authorList>
            <person name="Nam Y.-D."/>
            <person name="Kang J."/>
            <person name="Chung W.-H."/>
        </authorList>
    </citation>
    <scope>NUCLEOTIDE SEQUENCE [LARGE SCALE GENOMIC DNA]</scope>
    <source>
        <strain evidence="2 3">DLG3</strain>
    </source>
</reference>
<keyword evidence="1" id="KW-0472">Membrane</keyword>
<proteinExistence type="predicted"/>
<gene>
    <name evidence="2" type="ORF">C0674_02255</name>
</gene>
<keyword evidence="1" id="KW-0812">Transmembrane</keyword>
<keyword evidence="1" id="KW-1133">Transmembrane helix</keyword>
<evidence type="ECO:0000256" key="1">
    <source>
        <dbReference type="SAM" id="Phobius"/>
    </source>
</evidence>
<organism evidence="2 3">
    <name type="scientific">Sporolactobacillus terrae</name>
    <dbReference type="NCBI Taxonomy" id="269673"/>
    <lineage>
        <taxon>Bacteria</taxon>
        <taxon>Bacillati</taxon>
        <taxon>Bacillota</taxon>
        <taxon>Bacilli</taxon>
        <taxon>Bacillales</taxon>
        <taxon>Sporolactobacillaceae</taxon>
        <taxon>Sporolactobacillus</taxon>
    </lineage>
</organism>
<protein>
    <submittedName>
        <fullName evidence="2">Uncharacterized protein</fullName>
    </submittedName>
</protein>
<name>A0ABX5Q4J0_9BACL</name>
<evidence type="ECO:0000313" key="2">
    <source>
        <dbReference type="EMBL" id="QAA21540.1"/>
    </source>
</evidence>
<keyword evidence="3" id="KW-1185">Reference proteome</keyword>
<sequence length="62" mass="6989">MDDSPLLFVILYHNSSIFGCLISCLSCCDAFRFNSRGFRFTDSSLIKKIADVCSAIFFILLL</sequence>
<dbReference type="Proteomes" id="UP000285882">
    <property type="component" value="Chromosome"/>
</dbReference>
<dbReference type="EMBL" id="CP025688">
    <property type="protein sequence ID" value="QAA21540.1"/>
    <property type="molecule type" value="Genomic_DNA"/>
</dbReference>
<accession>A0ABX5Q4J0</accession>